<evidence type="ECO:0000259" key="2">
    <source>
        <dbReference type="PROSITE" id="PS51061"/>
    </source>
</evidence>
<dbReference type="InterPro" id="IPR038008">
    <property type="entry name" value="Jag_KH"/>
</dbReference>
<feature type="region of interest" description="Disordered" evidence="1">
    <location>
        <begin position="1"/>
        <end position="64"/>
    </location>
</feature>
<comment type="caution">
    <text evidence="3">The sequence shown here is derived from an EMBL/GenBank/DDBJ whole genome shotgun (WGS) entry which is preliminary data.</text>
</comment>
<feature type="compositionally biased region" description="Basic and acidic residues" evidence="1">
    <location>
        <begin position="194"/>
        <end position="206"/>
    </location>
</feature>
<dbReference type="PROSITE" id="PS51061">
    <property type="entry name" value="R3H"/>
    <property type="match status" value="1"/>
</dbReference>
<dbReference type="InterPro" id="IPR015946">
    <property type="entry name" value="KH_dom-like_a/b"/>
</dbReference>
<dbReference type="CDD" id="cd02414">
    <property type="entry name" value="KH-II_Jag"/>
    <property type="match status" value="1"/>
</dbReference>
<feature type="compositionally biased region" description="Acidic residues" evidence="1">
    <location>
        <begin position="22"/>
        <end position="33"/>
    </location>
</feature>
<evidence type="ECO:0000313" key="4">
    <source>
        <dbReference type="Proteomes" id="UP001500957"/>
    </source>
</evidence>
<dbReference type="SMART" id="SM00393">
    <property type="entry name" value="R3H"/>
    <property type="match status" value="1"/>
</dbReference>
<dbReference type="CDD" id="cd02644">
    <property type="entry name" value="R3H_jag"/>
    <property type="match status" value="1"/>
</dbReference>
<proteinExistence type="predicted"/>
<gene>
    <name evidence="3" type="ORF">GCM10009547_24210</name>
</gene>
<dbReference type="PANTHER" id="PTHR35800">
    <property type="entry name" value="PROTEIN JAG"/>
    <property type="match status" value="1"/>
</dbReference>
<evidence type="ECO:0000313" key="3">
    <source>
        <dbReference type="EMBL" id="GAA0620748.1"/>
    </source>
</evidence>
<sequence length="213" mass="22875">MRIGCPPTTKEIHAVSQSAEPAVDDLDRDDVESTDGPNDAATENGEGEGAKRRSPRKPSKARLAELEQEGEIAADYLEGLLDIADLDGDIDMDVEGDRAAVSIVGADLKQLVGKDGQVLEALQELTRLAVLRATGERSRLMLDIGGYRAARREELTALGRTSAEEVKASGKSVKLAPMTPFERKIVHDAIAEAGLRSESEGEEPNRRVVVHPA</sequence>
<evidence type="ECO:0000256" key="1">
    <source>
        <dbReference type="SAM" id="MobiDB-lite"/>
    </source>
</evidence>
<feature type="domain" description="R3H" evidence="2">
    <location>
        <begin position="149"/>
        <end position="213"/>
    </location>
</feature>
<dbReference type="InterPro" id="IPR034079">
    <property type="entry name" value="R3H_KhpB"/>
</dbReference>
<dbReference type="Gene3D" id="3.30.300.20">
    <property type="match status" value="1"/>
</dbReference>
<reference evidence="3 4" key="1">
    <citation type="journal article" date="2019" name="Int. J. Syst. Evol. Microbiol.">
        <title>The Global Catalogue of Microorganisms (GCM) 10K type strain sequencing project: providing services to taxonomists for standard genome sequencing and annotation.</title>
        <authorList>
            <consortium name="The Broad Institute Genomics Platform"/>
            <consortium name="The Broad Institute Genome Sequencing Center for Infectious Disease"/>
            <person name="Wu L."/>
            <person name="Ma J."/>
        </authorList>
    </citation>
    <scope>NUCLEOTIDE SEQUENCE [LARGE SCALE GENOMIC DNA]</scope>
    <source>
        <strain evidence="3 4">JCM 10671</strain>
    </source>
</reference>
<dbReference type="EMBL" id="BAAAHE010000018">
    <property type="protein sequence ID" value="GAA0620748.1"/>
    <property type="molecule type" value="Genomic_DNA"/>
</dbReference>
<accession>A0ABN1GVN7</accession>
<dbReference type="Pfam" id="PF01424">
    <property type="entry name" value="R3H"/>
    <property type="match status" value="1"/>
</dbReference>
<name>A0ABN1GVN7_9ACTN</name>
<protein>
    <recommendedName>
        <fullName evidence="2">R3H domain-containing protein</fullName>
    </recommendedName>
</protein>
<dbReference type="Gene3D" id="3.30.1370.50">
    <property type="entry name" value="R3H-like domain"/>
    <property type="match status" value="1"/>
</dbReference>
<dbReference type="InterPro" id="IPR001374">
    <property type="entry name" value="R3H_dom"/>
</dbReference>
<dbReference type="Proteomes" id="UP001500957">
    <property type="component" value="Unassembled WGS sequence"/>
</dbReference>
<dbReference type="SUPFAM" id="SSF82708">
    <property type="entry name" value="R3H domain"/>
    <property type="match status" value="1"/>
</dbReference>
<dbReference type="InterPro" id="IPR036867">
    <property type="entry name" value="R3H_dom_sf"/>
</dbReference>
<organism evidence="3 4">
    <name type="scientific">Sporichthya brevicatena</name>
    <dbReference type="NCBI Taxonomy" id="171442"/>
    <lineage>
        <taxon>Bacteria</taxon>
        <taxon>Bacillati</taxon>
        <taxon>Actinomycetota</taxon>
        <taxon>Actinomycetes</taxon>
        <taxon>Sporichthyales</taxon>
        <taxon>Sporichthyaceae</taxon>
        <taxon>Sporichthya</taxon>
    </lineage>
</organism>
<feature type="region of interest" description="Disordered" evidence="1">
    <location>
        <begin position="194"/>
        <end position="213"/>
    </location>
</feature>
<dbReference type="PANTHER" id="PTHR35800:SF1">
    <property type="entry name" value="RNA-BINDING PROTEIN KHPB"/>
    <property type="match status" value="1"/>
</dbReference>
<dbReference type="InterPro" id="IPR039247">
    <property type="entry name" value="KhpB"/>
</dbReference>
<keyword evidence="4" id="KW-1185">Reference proteome</keyword>